<accession>A0A0J1LG27</accession>
<dbReference type="Gene3D" id="1.10.10.10">
    <property type="entry name" value="Winged helix-like DNA-binding domain superfamily/Winged helix DNA-binding domain"/>
    <property type="match status" value="1"/>
</dbReference>
<comment type="caution">
    <text evidence="4">The sequence shown here is derived from an EMBL/GenBank/DDBJ whole genome shotgun (WGS) entry which is preliminary data.</text>
</comment>
<dbReference type="SMART" id="SM01134">
    <property type="entry name" value="DeoRC"/>
    <property type="match status" value="1"/>
</dbReference>
<organism evidence="4 5">
    <name type="scientific">Niallia circulans</name>
    <name type="common">Bacillus circulans</name>
    <dbReference type="NCBI Taxonomy" id="1397"/>
    <lineage>
        <taxon>Bacteria</taxon>
        <taxon>Bacillati</taxon>
        <taxon>Bacillota</taxon>
        <taxon>Bacilli</taxon>
        <taxon>Bacillales</taxon>
        <taxon>Bacillaceae</taxon>
        <taxon>Niallia</taxon>
    </lineage>
</organism>
<evidence type="ECO:0000313" key="4">
    <source>
        <dbReference type="EMBL" id="KLV28075.1"/>
    </source>
</evidence>
<dbReference type="AlphaFoldDB" id="A0A0J1LG27"/>
<dbReference type="SUPFAM" id="SSF46785">
    <property type="entry name" value="Winged helix' DNA-binding domain"/>
    <property type="match status" value="1"/>
</dbReference>
<evidence type="ECO:0000313" key="5">
    <source>
        <dbReference type="Proteomes" id="UP000036045"/>
    </source>
</evidence>
<dbReference type="GO" id="GO:0003677">
    <property type="term" value="F:DNA binding"/>
    <property type="evidence" value="ECO:0007669"/>
    <property type="project" value="UniProtKB-KW"/>
</dbReference>
<name>A0A0J1LG27_NIACI</name>
<proteinExistence type="predicted"/>
<gene>
    <name evidence="4" type="ORF">ABW02_04115</name>
</gene>
<dbReference type="GeneID" id="56349871"/>
<keyword evidence="5" id="KW-1185">Reference proteome</keyword>
<dbReference type="Proteomes" id="UP000036045">
    <property type="component" value="Unassembled WGS sequence"/>
</dbReference>
<dbReference type="OrthoDB" id="9798651at2"/>
<dbReference type="PRINTS" id="PR00037">
    <property type="entry name" value="HTHLACR"/>
</dbReference>
<evidence type="ECO:0000256" key="3">
    <source>
        <dbReference type="ARBA" id="ARBA00023163"/>
    </source>
</evidence>
<dbReference type="InterPro" id="IPR036390">
    <property type="entry name" value="WH_DNA-bd_sf"/>
</dbReference>
<dbReference type="RefSeq" id="WP_047940628.1">
    <property type="nucleotide sequence ID" value="NZ_CP053989.1"/>
</dbReference>
<dbReference type="InterPro" id="IPR037171">
    <property type="entry name" value="NagB/RpiA_transferase-like"/>
</dbReference>
<dbReference type="Pfam" id="PF08220">
    <property type="entry name" value="HTH_DeoR"/>
    <property type="match status" value="1"/>
</dbReference>
<reference evidence="4 5" key="1">
    <citation type="submission" date="2015-05" db="EMBL/GenBank/DDBJ databases">
        <title>Whole genome sequence and identification of bacterial endophytes from Costus igneus.</title>
        <authorList>
            <person name="Lee Y.P."/>
            <person name="Gan H.M."/>
            <person name="Eng W."/>
            <person name="Wheatley M.S."/>
            <person name="Caraballo A."/>
            <person name="Polter S."/>
            <person name="Savka M.A."/>
            <person name="Hudson A.O."/>
        </authorList>
    </citation>
    <scope>NUCLEOTIDE SEQUENCE [LARGE SCALE GENOMIC DNA]</scope>
    <source>
        <strain evidence="4 5">RIT379</strain>
    </source>
</reference>
<protein>
    <submittedName>
        <fullName evidence="4">DeoR faimly transcriptional regulator</fullName>
    </submittedName>
</protein>
<keyword evidence="1" id="KW-0805">Transcription regulation</keyword>
<sequence length="257" mass="29239">MAQEQRLMDIIQYLNVHEKITVEEICSLFHVSRDTARRDLVKLEEEQVIIRTRGGALLPKIHRKVDNYHNRLKAVSEEKKAIGKLAASFVRENDHIILDASTTVQAIGSFINQECTVITNSINLADILSDKQLPKIHLLGGVMQKEHRYLYGNSVIQRLDKYYVDKVFIGIVGISEKGLTIVDEEDGDVKKKMMQQAKQVIVVGDNSKIGITDFYQFANLSDIDLFITDKEPEEWFIQLLKENGVELLVADRKDGEG</sequence>
<dbReference type="InterPro" id="IPR050313">
    <property type="entry name" value="Carb_Metab_HTH_regulators"/>
</dbReference>
<dbReference type="InterPro" id="IPR018356">
    <property type="entry name" value="Tscrpt_reg_HTH_DeoR_CS"/>
</dbReference>
<dbReference type="Gene3D" id="3.40.50.1360">
    <property type="match status" value="1"/>
</dbReference>
<dbReference type="SMART" id="SM00420">
    <property type="entry name" value="HTH_DEOR"/>
    <property type="match status" value="1"/>
</dbReference>
<dbReference type="InterPro" id="IPR001034">
    <property type="entry name" value="DeoR_HTH"/>
</dbReference>
<dbReference type="PROSITE" id="PS51000">
    <property type="entry name" value="HTH_DEOR_2"/>
    <property type="match status" value="1"/>
</dbReference>
<dbReference type="SUPFAM" id="SSF100950">
    <property type="entry name" value="NagB/RpiA/CoA transferase-like"/>
    <property type="match status" value="1"/>
</dbReference>
<dbReference type="InterPro" id="IPR036388">
    <property type="entry name" value="WH-like_DNA-bd_sf"/>
</dbReference>
<keyword evidence="2" id="KW-0238">DNA-binding</keyword>
<dbReference type="EMBL" id="LDPH01000002">
    <property type="protein sequence ID" value="KLV28075.1"/>
    <property type="molecule type" value="Genomic_DNA"/>
</dbReference>
<dbReference type="Pfam" id="PF00455">
    <property type="entry name" value="DeoRC"/>
    <property type="match status" value="1"/>
</dbReference>
<dbReference type="PANTHER" id="PTHR30363:SF51">
    <property type="entry name" value="HTH-TYPE TRANSCRIPTIONAL REPRESSOR GLCR"/>
    <property type="match status" value="1"/>
</dbReference>
<keyword evidence="3" id="KW-0804">Transcription</keyword>
<evidence type="ECO:0000256" key="2">
    <source>
        <dbReference type="ARBA" id="ARBA00023125"/>
    </source>
</evidence>
<evidence type="ECO:0000256" key="1">
    <source>
        <dbReference type="ARBA" id="ARBA00023015"/>
    </source>
</evidence>
<dbReference type="PATRIC" id="fig|1397.4.peg.2112"/>
<dbReference type="PANTHER" id="PTHR30363">
    <property type="entry name" value="HTH-TYPE TRANSCRIPTIONAL REGULATOR SRLR-RELATED"/>
    <property type="match status" value="1"/>
</dbReference>
<dbReference type="GO" id="GO:0003700">
    <property type="term" value="F:DNA-binding transcription factor activity"/>
    <property type="evidence" value="ECO:0007669"/>
    <property type="project" value="InterPro"/>
</dbReference>
<dbReference type="InterPro" id="IPR014036">
    <property type="entry name" value="DeoR-like_C"/>
</dbReference>
<dbReference type="PROSITE" id="PS00894">
    <property type="entry name" value="HTH_DEOR_1"/>
    <property type="match status" value="1"/>
</dbReference>